<evidence type="ECO:0000313" key="3">
    <source>
        <dbReference type="Proteomes" id="UP000198460"/>
    </source>
</evidence>
<feature type="region of interest" description="Disordered" evidence="1">
    <location>
        <begin position="353"/>
        <end position="376"/>
    </location>
</feature>
<dbReference type="Proteomes" id="UP000198460">
    <property type="component" value="Unassembled WGS sequence"/>
</dbReference>
<evidence type="ECO:0000256" key="1">
    <source>
        <dbReference type="SAM" id="MobiDB-lite"/>
    </source>
</evidence>
<evidence type="ECO:0000313" key="2">
    <source>
        <dbReference type="EMBL" id="SMG01613.1"/>
    </source>
</evidence>
<sequence>MRGLAEQRERRLGERLGQRPRHVLRALQHRAAADLEPLTEARERDPPDRVDDRQMRRVLVVCERRGQRMKAHRMQRRAHAERLRERQAVYAGRDDERVGRDHVDLVRFRRARIGGVGREFDRRALRVHADRRRRAAQPELDVVGVEHLLDEFHEQRTVRGALVCEQHAARERGFGAHRRLERRARVGRERLERHAEIAHQLERGAHVVPFGALAHQVQHAAFLLEFECKTRFDIGDRFSRKLDERAQRRVLRAKRVGLAQRVEAADEAPQRAVEARLVDDAALRGAPLAHEGRTEPDVQGRRQQGAALAVGRSLRDCRVTLDDAHAMAGRAQLVSGGDAGEAAADDNDIHARFDDRWPMRPGCDDVAGRVGPAKRA</sequence>
<organism evidence="2 3">
    <name type="scientific">Burkholderia singularis</name>
    <dbReference type="NCBI Taxonomy" id="1503053"/>
    <lineage>
        <taxon>Bacteria</taxon>
        <taxon>Pseudomonadati</taxon>
        <taxon>Pseudomonadota</taxon>
        <taxon>Betaproteobacteria</taxon>
        <taxon>Burkholderiales</taxon>
        <taxon>Burkholderiaceae</taxon>
        <taxon>Burkholderia</taxon>
        <taxon>pseudomallei group</taxon>
    </lineage>
</organism>
<dbReference type="AlphaFoldDB" id="A0A238H988"/>
<proteinExistence type="predicted"/>
<gene>
    <name evidence="2" type="ORF">BSIN_4495</name>
</gene>
<feature type="compositionally biased region" description="Basic and acidic residues" evidence="1">
    <location>
        <begin position="353"/>
        <end position="367"/>
    </location>
</feature>
<reference evidence="2 3" key="1">
    <citation type="submission" date="2017-04" db="EMBL/GenBank/DDBJ databases">
        <authorList>
            <person name="Afonso C.L."/>
            <person name="Miller P.J."/>
            <person name="Scott M.A."/>
            <person name="Spackman E."/>
            <person name="Goraichik I."/>
            <person name="Dimitrov K.M."/>
            <person name="Suarez D.L."/>
            <person name="Swayne D.E."/>
        </authorList>
    </citation>
    <scope>NUCLEOTIDE SEQUENCE [LARGE SCALE GENOMIC DNA]</scope>
    <source>
        <strain evidence="2">LMG 28154</strain>
    </source>
</reference>
<protein>
    <submittedName>
        <fullName evidence="2">Uncharacterized protein</fullName>
    </submittedName>
</protein>
<name>A0A238H988_9BURK</name>
<dbReference type="EMBL" id="FXAN01000077">
    <property type="protein sequence ID" value="SMG01613.1"/>
    <property type="molecule type" value="Genomic_DNA"/>
</dbReference>
<accession>A0A238H988</accession>